<dbReference type="Proteomes" id="UP000231300">
    <property type="component" value="Unassembled WGS sequence"/>
</dbReference>
<evidence type="ECO:0000313" key="3">
    <source>
        <dbReference type="Proteomes" id="UP000231300"/>
    </source>
</evidence>
<protein>
    <submittedName>
        <fullName evidence="2">Uncharacterized protein</fullName>
    </submittedName>
</protein>
<evidence type="ECO:0000256" key="1">
    <source>
        <dbReference type="SAM" id="MobiDB-lite"/>
    </source>
</evidence>
<evidence type="ECO:0000313" key="2">
    <source>
        <dbReference type="EMBL" id="PJC49340.1"/>
    </source>
</evidence>
<proteinExistence type="predicted"/>
<accession>A0A2J0N3A7</accession>
<feature type="compositionally biased region" description="Polar residues" evidence="1">
    <location>
        <begin position="1"/>
        <end position="21"/>
    </location>
</feature>
<gene>
    <name evidence="2" type="ORF">CO033_02080</name>
</gene>
<organism evidence="2 3">
    <name type="scientific">Candidatus Nomurabacteria bacterium CG_4_9_14_0_2_um_filter_32_10</name>
    <dbReference type="NCBI Taxonomy" id="1974729"/>
    <lineage>
        <taxon>Bacteria</taxon>
        <taxon>Candidatus Nomuraibacteriota</taxon>
    </lineage>
</organism>
<feature type="compositionally biased region" description="Polar residues" evidence="1">
    <location>
        <begin position="94"/>
        <end position="106"/>
    </location>
</feature>
<dbReference type="SUPFAM" id="SSF46785">
    <property type="entry name" value="Winged helix' DNA-binding domain"/>
    <property type="match status" value="1"/>
</dbReference>
<comment type="caution">
    <text evidence="2">The sequence shown here is derived from an EMBL/GenBank/DDBJ whole genome shotgun (WGS) entry which is preliminary data.</text>
</comment>
<dbReference type="Gene3D" id="1.10.10.10">
    <property type="entry name" value="Winged helix-like DNA-binding domain superfamily/Winged helix DNA-binding domain"/>
    <property type="match status" value="1"/>
</dbReference>
<feature type="compositionally biased region" description="Polar residues" evidence="1">
    <location>
        <begin position="58"/>
        <end position="74"/>
    </location>
</feature>
<reference evidence="3" key="1">
    <citation type="submission" date="2017-09" db="EMBL/GenBank/DDBJ databases">
        <title>Depth-based differentiation of microbial function through sediment-hosted aquifers and enrichment of novel symbionts in the deep terrestrial subsurface.</title>
        <authorList>
            <person name="Probst A.J."/>
            <person name="Ladd B."/>
            <person name="Jarett J.K."/>
            <person name="Geller-Mcgrath D.E."/>
            <person name="Sieber C.M.K."/>
            <person name="Emerson J.B."/>
            <person name="Anantharaman K."/>
            <person name="Thomas B.C."/>
            <person name="Malmstrom R."/>
            <person name="Stieglmeier M."/>
            <person name="Klingl A."/>
            <person name="Woyke T."/>
            <person name="Ryan C.M."/>
            <person name="Banfield J.F."/>
        </authorList>
    </citation>
    <scope>NUCLEOTIDE SEQUENCE [LARGE SCALE GENOMIC DNA]</scope>
</reference>
<dbReference type="EMBL" id="PFRK01000034">
    <property type="protein sequence ID" value="PJC49340.1"/>
    <property type="molecule type" value="Genomic_DNA"/>
</dbReference>
<sequence>MPPDNQNTIQNQDSEKNSILPSPQEPIGPVPEITSVSVSADMHPEASESPKNADIPVSLNNDNPQNEPTSTPSPEQAKPEELPAEGGKAKGISEPTQTSETRTAQMAGNEPLKSESEPLTQTKAEATPLPVIPTSRNRVLELLNKAKSAIQFRKRKKLDRIMNLFSTKSKITNDEVEKFLHVSDATATRYLSQLEKENKIKQTGKTGHSVFYSKI</sequence>
<name>A0A2J0N3A7_9BACT</name>
<dbReference type="AlphaFoldDB" id="A0A2J0N3A7"/>
<feature type="region of interest" description="Disordered" evidence="1">
    <location>
        <begin position="1"/>
        <end position="127"/>
    </location>
</feature>
<dbReference type="InterPro" id="IPR036390">
    <property type="entry name" value="WH_DNA-bd_sf"/>
</dbReference>
<dbReference type="InterPro" id="IPR036388">
    <property type="entry name" value="WH-like_DNA-bd_sf"/>
</dbReference>